<sequence>MARAARRRHVQLVVGVGCSPPCSSSEERFLTHEANHLDLHLLLFKQAGEPSQADHFAHPLMGQHRQCLGEEICAVVRRLHAL</sequence>
<reference evidence="1 2" key="1">
    <citation type="journal article" name="Sci. Rep.">
        <title>Genome-scale phylogenetic analyses confirm Olpidium as the closest living zoosporic fungus to the non-flagellated, terrestrial fungi.</title>
        <authorList>
            <person name="Chang Y."/>
            <person name="Rochon D."/>
            <person name="Sekimoto S."/>
            <person name="Wang Y."/>
            <person name="Chovatia M."/>
            <person name="Sandor L."/>
            <person name="Salamov A."/>
            <person name="Grigoriev I.V."/>
            <person name="Stajich J.E."/>
            <person name="Spatafora J.W."/>
        </authorList>
    </citation>
    <scope>NUCLEOTIDE SEQUENCE [LARGE SCALE GENOMIC DNA]</scope>
    <source>
        <strain evidence="1">S191</strain>
    </source>
</reference>
<accession>A0A8H7ZU76</accession>
<keyword evidence="2" id="KW-1185">Reference proteome</keyword>
<protein>
    <submittedName>
        <fullName evidence="1">Uncharacterized protein</fullName>
    </submittedName>
</protein>
<comment type="caution">
    <text evidence="1">The sequence shown here is derived from an EMBL/GenBank/DDBJ whole genome shotgun (WGS) entry which is preliminary data.</text>
</comment>
<evidence type="ECO:0000313" key="1">
    <source>
        <dbReference type="EMBL" id="KAG5459733.1"/>
    </source>
</evidence>
<dbReference type="EMBL" id="JAEFCI010006368">
    <property type="protein sequence ID" value="KAG5459733.1"/>
    <property type="molecule type" value="Genomic_DNA"/>
</dbReference>
<gene>
    <name evidence="1" type="ORF">BJ554DRAFT_8313</name>
</gene>
<evidence type="ECO:0000313" key="2">
    <source>
        <dbReference type="Proteomes" id="UP000673691"/>
    </source>
</evidence>
<name>A0A8H7ZU76_9FUNG</name>
<organism evidence="1 2">
    <name type="scientific">Olpidium bornovanus</name>
    <dbReference type="NCBI Taxonomy" id="278681"/>
    <lineage>
        <taxon>Eukaryota</taxon>
        <taxon>Fungi</taxon>
        <taxon>Fungi incertae sedis</taxon>
        <taxon>Olpidiomycota</taxon>
        <taxon>Olpidiomycotina</taxon>
        <taxon>Olpidiomycetes</taxon>
        <taxon>Olpidiales</taxon>
        <taxon>Olpidiaceae</taxon>
        <taxon>Olpidium</taxon>
    </lineage>
</organism>
<dbReference type="AlphaFoldDB" id="A0A8H7ZU76"/>
<dbReference type="Proteomes" id="UP000673691">
    <property type="component" value="Unassembled WGS sequence"/>
</dbReference>
<proteinExistence type="predicted"/>